<dbReference type="InterPro" id="IPR010286">
    <property type="entry name" value="METTL16/RlmF"/>
</dbReference>
<feature type="binding site" evidence="5">
    <location>
        <position position="126"/>
    </location>
    <ligand>
        <name>S-adenosyl-L-methionine</name>
        <dbReference type="ChEBI" id="CHEBI:59789"/>
    </ligand>
</feature>
<name>A0A1Y2ERA5_PROLT</name>
<keyword evidence="2 6" id="KW-0489">Methyltransferase</keyword>
<dbReference type="GO" id="GO:0008168">
    <property type="term" value="F:methyltransferase activity"/>
    <property type="evidence" value="ECO:0007669"/>
    <property type="project" value="UniProtKB-KW"/>
</dbReference>
<reference evidence="6 7" key="1">
    <citation type="submission" date="2016-07" db="EMBL/GenBank/DDBJ databases">
        <title>Pervasive Adenine N6-methylation of Active Genes in Fungi.</title>
        <authorList>
            <consortium name="DOE Joint Genome Institute"/>
            <person name="Mondo S.J."/>
            <person name="Dannebaum R.O."/>
            <person name="Kuo R.C."/>
            <person name="Labutti K."/>
            <person name="Haridas S."/>
            <person name="Kuo A."/>
            <person name="Salamov A."/>
            <person name="Ahrendt S.R."/>
            <person name="Lipzen A."/>
            <person name="Sullivan W."/>
            <person name="Andreopoulos W.B."/>
            <person name="Clum A."/>
            <person name="Lindquist E."/>
            <person name="Daum C."/>
            <person name="Ramamoorthy G.K."/>
            <person name="Gryganskyi A."/>
            <person name="Culley D."/>
            <person name="Magnuson J.K."/>
            <person name="James T.Y."/>
            <person name="O'Malley M.A."/>
            <person name="Stajich J.E."/>
            <person name="Spatafora J.W."/>
            <person name="Visel A."/>
            <person name="Grigoriev I.V."/>
        </authorList>
    </citation>
    <scope>NUCLEOTIDE SEQUENCE [LARGE SCALE GENOMIC DNA]</scope>
    <source>
        <strain evidence="6 7">12-1054</strain>
    </source>
</reference>
<dbReference type="PANTHER" id="PTHR13393:SF0">
    <property type="entry name" value="RNA N6-ADENOSINE-METHYLTRANSFERASE METTL16"/>
    <property type="match status" value="1"/>
</dbReference>
<evidence type="ECO:0000256" key="5">
    <source>
        <dbReference type="PIRSR" id="PIRSR037350-1"/>
    </source>
</evidence>
<dbReference type="InterPro" id="IPR029063">
    <property type="entry name" value="SAM-dependent_MTases_sf"/>
</dbReference>
<dbReference type="AlphaFoldDB" id="A0A1Y2ERA5"/>
<feature type="non-terminal residue" evidence="6">
    <location>
        <position position="284"/>
    </location>
</feature>
<dbReference type="PIRSF" id="PIRSF037350">
    <property type="entry name" value="Mtase_ZK1128_prd"/>
    <property type="match status" value="1"/>
</dbReference>
<evidence type="ECO:0000256" key="1">
    <source>
        <dbReference type="ARBA" id="ARBA00005878"/>
    </source>
</evidence>
<proteinExistence type="inferred from homology"/>
<keyword evidence="3 6" id="KW-0808">Transferase</keyword>
<dbReference type="RefSeq" id="XP_040721967.1">
    <property type="nucleotide sequence ID" value="XM_040867201.1"/>
</dbReference>
<evidence type="ECO:0000256" key="2">
    <source>
        <dbReference type="ARBA" id="ARBA00022603"/>
    </source>
</evidence>
<feature type="binding site" evidence="5">
    <location>
        <position position="177"/>
    </location>
    <ligand>
        <name>S-adenosyl-L-methionine</name>
        <dbReference type="ChEBI" id="CHEBI:59789"/>
    </ligand>
</feature>
<dbReference type="GO" id="GO:0070475">
    <property type="term" value="P:rRNA base methylation"/>
    <property type="evidence" value="ECO:0007669"/>
    <property type="project" value="TreeGrafter"/>
</dbReference>
<dbReference type="SUPFAM" id="SSF53335">
    <property type="entry name" value="S-adenosyl-L-methionine-dependent methyltransferases"/>
    <property type="match status" value="1"/>
</dbReference>
<dbReference type="GO" id="GO:0005634">
    <property type="term" value="C:nucleus"/>
    <property type="evidence" value="ECO:0007669"/>
    <property type="project" value="TreeGrafter"/>
</dbReference>
<dbReference type="EMBL" id="MCFI01000031">
    <property type="protein sequence ID" value="ORY74133.1"/>
    <property type="molecule type" value="Genomic_DNA"/>
</dbReference>
<evidence type="ECO:0000256" key="4">
    <source>
        <dbReference type="ARBA" id="ARBA00022691"/>
    </source>
</evidence>
<accession>A0A1Y2ERA5</accession>
<dbReference type="Gene3D" id="3.40.50.150">
    <property type="entry name" value="Vaccinia Virus protein VP39"/>
    <property type="match status" value="1"/>
</dbReference>
<evidence type="ECO:0000256" key="3">
    <source>
        <dbReference type="ARBA" id="ARBA00022679"/>
    </source>
</evidence>
<evidence type="ECO:0000313" key="6">
    <source>
        <dbReference type="EMBL" id="ORY74133.1"/>
    </source>
</evidence>
<dbReference type="OrthoDB" id="514248at2759"/>
<organism evidence="6 7">
    <name type="scientific">Protomyces lactucae-debilis</name>
    <dbReference type="NCBI Taxonomy" id="2754530"/>
    <lineage>
        <taxon>Eukaryota</taxon>
        <taxon>Fungi</taxon>
        <taxon>Dikarya</taxon>
        <taxon>Ascomycota</taxon>
        <taxon>Taphrinomycotina</taxon>
        <taxon>Taphrinomycetes</taxon>
        <taxon>Taphrinales</taxon>
        <taxon>Protomycetaceae</taxon>
        <taxon>Protomyces</taxon>
    </lineage>
</organism>
<evidence type="ECO:0000313" key="7">
    <source>
        <dbReference type="Proteomes" id="UP000193685"/>
    </source>
</evidence>
<dbReference type="InterPro" id="IPR017182">
    <property type="entry name" value="METTL16/PsiM"/>
</dbReference>
<dbReference type="GeneID" id="63783800"/>
<comment type="similarity">
    <text evidence="1">Belongs to the methyltransferase superfamily. METTL16/RlmF family.</text>
</comment>
<keyword evidence="4 5" id="KW-0949">S-adenosyl-L-methionine</keyword>
<sequence length="284" mass="31786">MHPRSCFATPPDLKLLAQAFPDLRPLYACLLIDGSYLDYNDPNALRAVTRCYFKHFFGLTVAIPVDRLCPTLGNRLNYVLWLEDLVSETRLDDKPVVGLDVGTGATAVYPLLTIAQNKQWRMLATESDQRSFEAARDNLKQNSLSERIILLKADVDAPILLQHNAVISQPLNFVMCNPPFYTDEEEIATSAKLKGGAKSAAFIGSPSEMITPGGEVAFTLRLFEESKALQKRIQWYTTMLGKLSSVEQLVGHLRSAGINNYVLHELTQGKTRRWVVGWSFAPQR</sequence>
<comment type="caution">
    <text evidence="6">The sequence shown here is derived from an EMBL/GenBank/DDBJ whole genome shotgun (WGS) entry which is preliminary data.</text>
</comment>
<protein>
    <submittedName>
        <fullName evidence="6">Ribosomal RNA large subunit methyltransferase F-like protein</fullName>
    </submittedName>
</protein>
<dbReference type="Pfam" id="PF05971">
    <property type="entry name" value="Methyltransf_10"/>
    <property type="match status" value="1"/>
</dbReference>
<dbReference type="STRING" id="56484.A0A1Y2ERA5"/>
<dbReference type="PANTHER" id="PTHR13393">
    <property type="entry name" value="SAM-DEPENDENT METHYLTRANSFERASE"/>
    <property type="match status" value="1"/>
</dbReference>
<dbReference type="OMA" id="HQGRYDF"/>
<dbReference type="Proteomes" id="UP000193685">
    <property type="component" value="Unassembled WGS sequence"/>
</dbReference>
<feature type="binding site" evidence="5">
    <location>
        <position position="75"/>
    </location>
    <ligand>
        <name>S-adenosyl-L-methionine</name>
        <dbReference type="ChEBI" id="CHEBI:59789"/>
    </ligand>
</feature>
<keyword evidence="7" id="KW-1185">Reference proteome</keyword>
<gene>
    <name evidence="6" type="ORF">BCR37DRAFT_335801</name>
</gene>
<feature type="binding site" evidence="5">
    <location>
        <position position="102"/>
    </location>
    <ligand>
        <name>S-adenosyl-L-methionine</name>
        <dbReference type="ChEBI" id="CHEBI:59789"/>
    </ligand>
</feature>